<dbReference type="GO" id="GO:0005634">
    <property type="term" value="C:nucleus"/>
    <property type="evidence" value="ECO:0007669"/>
    <property type="project" value="TreeGrafter"/>
</dbReference>
<dbReference type="OrthoDB" id="414133at2759"/>
<dbReference type="VEuPathDB" id="FungiDB:BO78DRAFT_450539"/>
<feature type="active site" evidence="5">
    <location>
        <position position="358"/>
    </location>
</feature>
<evidence type="ECO:0000256" key="4">
    <source>
        <dbReference type="ARBA" id="ARBA00022691"/>
    </source>
</evidence>
<dbReference type="EMBL" id="KZ826320">
    <property type="protein sequence ID" value="PYI10729.1"/>
    <property type="molecule type" value="Genomic_DNA"/>
</dbReference>
<keyword evidence="9" id="KW-1185">Reference proteome</keyword>
<reference evidence="8 9" key="1">
    <citation type="submission" date="2018-02" db="EMBL/GenBank/DDBJ databases">
        <title>The genomes of Aspergillus section Nigri reveals drivers in fungal speciation.</title>
        <authorList>
            <consortium name="DOE Joint Genome Institute"/>
            <person name="Vesth T.C."/>
            <person name="Nybo J."/>
            <person name="Theobald S."/>
            <person name="Brandl J."/>
            <person name="Frisvad J.C."/>
            <person name="Nielsen K.F."/>
            <person name="Lyhne E.K."/>
            <person name="Kogle M.E."/>
            <person name="Kuo A."/>
            <person name="Riley R."/>
            <person name="Clum A."/>
            <person name="Nolan M."/>
            <person name="Lipzen A."/>
            <person name="Salamov A."/>
            <person name="Henrissat B."/>
            <person name="Wiebenga A."/>
            <person name="De vries R.P."/>
            <person name="Grigoriev I.V."/>
            <person name="Mortensen U.H."/>
            <person name="Andersen M.R."/>
            <person name="Baker S.E."/>
        </authorList>
    </citation>
    <scope>NUCLEOTIDE SEQUENCE [LARGE SCALE GENOMIC DNA]</scope>
    <source>
        <strain evidence="8 9">CBS 121057</strain>
    </source>
</reference>
<dbReference type="PROSITE" id="PS00095">
    <property type="entry name" value="C5_MTASE_2"/>
    <property type="match status" value="1"/>
</dbReference>
<dbReference type="InterPro" id="IPR050390">
    <property type="entry name" value="C5-Methyltransferase"/>
</dbReference>
<dbReference type="AlphaFoldDB" id="A0A319F4Y5"/>
<dbReference type="InterPro" id="IPR029063">
    <property type="entry name" value="SAM-dependent_MTases_sf"/>
</dbReference>
<evidence type="ECO:0000256" key="1">
    <source>
        <dbReference type="ARBA" id="ARBA00011975"/>
    </source>
</evidence>
<dbReference type="GO" id="GO:0032259">
    <property type="term" value="P:methylation"/>
    <property type="evidence" value="ECO:0007669"/>
    <property type="project" value="UniProtKB-KW"/>
</dbReference>
<evidence type="ECO:0000256" key="7">
    <source>
        <dbReference type="SAM" id="MobiDB-lite"/>
    </source>
</evidence>
<dbReference type="NCBIfam" id="TIGR00675">
    <property type="entry name" value="dcm"/>
    <property type="match status" value="1"/>
</dbReference>
<keyword evidence="4 5" id="KW-0949">S-adenosyl-L-methionine</keyword>
<dbReference type="SUPFAM" id="SSF53335">
    <property type="entry name" value="S-adenosyl-L-methionine-dependent methyltransferases"/>
    <property type="match status" value="1"/>
</dbReference>
<accession>A0A319F4Y5</accession>
<evidence type="ECO:0000256" key="2">
    <source>
        <dbReference type="ARBA" id="ARBA00022603"/>
    </source>
</evidence>
<gene>
    <name evidence="8" type="ORF">BO78DRAFT_450539</name>
</gene>
<evidence type="ECO:0000313" key="9">
    <source>
        <dbReference type="Proteomes" id="UP000248423"/>
    </source>
</evidence>
<dbReference type="GO" id="GO:0003886">
    <property type="term" value="F:DNA (cytosine-5-)-methyltransferase activity"/>
    <property type="evidence" value="ECO:0007669"/>
    <property type="project" value="UniProtKB-EC"/>
</dbReference>
<dbReference type="Pfam" id="PF00145">
    <property type="entry name" value="DNA_methylase"/>
    <property type="match status" value="2"/>
</dbReference>
<proteinExistence type="inferred from homology"/>
<dbReference type="InterPro" id="IPR031303">
    <property type="entry name" value="C5_meth_CS"/>
</dbReference>
<dbReference type="Gene3D" id="3.40.50.150">
    <property type="entry name" value="Vaccinia Virus protein VP39"/>
    <property type="match status" value="1"/>
</dbReference>
<dbReference type="Gene3D" id="3.90.120.10">
    <property type="entry name" value="DNA Methylase, subunit A, domain 2"/>
    <property type="match status" value="1"/>
</dbReference>
<feature type="compositionally biased region" description="Acidic residues" evidence="7">
    <location>
        <begin position="25"/>
        <end position="35"/>
    </location>
</feature>
<dbReference type="PROSITE" id="PS51679">
    <property type="entry name" value="SAM_MT_C5"/>
    <property type="match status" value="1"/>
</dbReference>
<dbReference type="EC" id="2.1.1.37" evidence="1"/>
<protein>
    <recommendedName>
        <fullName evidence="1">DNA (cytosine-5-)-methyltransferase</fullName>
        <ecNumber evidence="1">2.1.1.37</ecNumber>
    </recommendedName>
</protein>
<dbReference type="GO" id="GO:0003677">
    <property type="term" value="F:DNA binding"/>
    <property type="evidence" value="ECO:0007669"/>
    <property type="project" value="TreeGrafter"/>
</dbReference>
<dbReference type="GO" id="GO:0044027">
    <property type="term" value="P:negative regulation of gene expression via chromosomal CpG island methylation"/>
    <property type="evidence" value="ECO:0007669"/>
    <property type="project" value="TreeGrafter"/>
</dbReference>
<organism evidence="8 9">
    <name type="scientific">Aspergillus sclerotiicarbonarius (strain CBS 121057 / IBT 28362)</name>
    <dbReference type="NCBI Taxonomy" id="1448318"/>
    <lineage>
        <taxon>Eukaryota</taxon>
        <taxon>Fungi</taxon>
        <taxon>Dikarya</taxon>
        <taxon>Ascomycota</taxon>
        <taxon>Pezizomycotina</taxon>
        <taxon>Eurotiomycetes</taxon>
        <taxon>Eurotiomycetidae</taxon>
        <taxon>Eurotiales</taxon>
        <taxon>Aspergillaceae</taxon>
        <taxon>Aspergillus</taxon>
        <taxon>Aspergillus subgen. Circumdati</taxon>
    </lineage>
</organism>
<dbReference type="InterPro" id="IPR001525">
    <property type="entry name" value="C5_MeTfrase"/>
</dbReference>
<comment type="similarity">
    <text evidence="5 6">Belongs to the class I-like SAM-binding methyltransferase superfamily. C5-methyltransferase family.</text>
</comment>
<dbReference type="PANTHER" id="PTHR10629:SF52">
    <property type="entry name" value="DNA (CYTOSINE-5)-METHYLTRANSFERASE 1"/>
    <property type="match status" value="1"/>
</dbReference>
<keyword evidence="2 5" id="KW-0489">Methyltransferase</keyword>
<dbReference type="PRINTS" id="PR00105">
    <property type="entry name" value="C5METTRFRASE"/>
</dbReference>
<dbReference type="Proteomes" id="UP000248423">
    <property type="component" value="Unassembled WGS sequence"/>
</dbReference>
<evidence type="ECO:0000256" key="6">
    <source>
        <dbReference type="RuleBase" id="RU000416"/>
    </source>
</evidence>
<dbReference type="STRING" id="1448318.A0A319F4Y5"/>
<feature type="region of interest" description="Disordered" evidence="7">
    <location>
        <begin position="25"/>
        <end position="53"/>
    </location>
</feature>
<evidence type="ECO:0000256" key="3">
    <source>
        <dbReference type="ARBA" id="ARBA00022679"/>
    </source>
</evidence>
<evidence type="ECO:0000313" key="8">
    <source>
        <dbReference type="EMBL" id="PYI10729.1"/>
    </source>
</evidence>
<keyword evidence="3 5" id="KW-0808">Transferase</keyword>
<dbReference type="PANTHER" id="PTHR10629">
    <property type="entry name" value="CYTOSINE-SPECIFIC METHYLTRANSFERASE"/>
    <property type="match status" value="1"/>
</dbReference>
<name>A0A319F4Y5_ASPSB</name>
<sequence>MGSNRRTFHLPERQPQLIDIIDITDDSDSDATIDNDPDKGLSIGHNPRRRDDPEAHTINSAQEGFNQDDYLTDEAYERLIRNWHGNPPEAIPIIDERPARRVLDEVCLGGIVYTPGQSFELYNGTFIRVQNILQGAAGDVYFNGRRLLRTEQHLRTYMPKWPNELVWISNETGDIPFEFVRRIVRIIFTNYCHVDKDSRKQDRPYDLFCRLKEHVGFHCKDTAALEYVSFDEADEGFRHNPMALRQAWRGDTRPFGAATSPPVITLDDDQVTDLTDEGAINHRQYTFGDGFCGAGGVSCGARSAGLRPKWAFDNSPHAVATYRLNFDDTECEGSDVFNFLTNDYEFLKVDVSHGSPPCQTFSPAKTVESANDDANSACIFSCSDIIRKARPRVHTMEETSGLFERHKETMYRVIQDFIETGYSVRWSLLNCVDFGVPQLRKRLVIIASGPGEKLPPFPKPTHGHPSSGLINYNTIGQAISRIPEGAQDHDVEYAFERKRNARRRAPFDANQQARTVTCGGGENNYHPSGERGFTNREFACLQTFPVRYRFGAREVRKQIGNAVPPKLAEAMYRAIKESLRQTDEKEMRAARVISR</sequence>
<evidence type="ECO:0000256" key="5">
    <source>
        <dbReference type="PROSITE-ProRule" id="PRU01016"/>
    </source>
</evidence>